<evidence type="ECO:0000313" key="2">
    <source>
        <dbReference type="Proteomes" id="UP000006729"/>
    </source>
</evidence>
<accession>A0A2K1WTR4</accession>
<dbReference type="InParanoid" id="A0A2K1WTR4"/>
<evidence type="ECO:0000313" key="1">
    <source>
        <dbReference type="EMBL" id="PNS91905.1"/>
    </source>
</evidence>
<dbReference type="EMBL" id="CM009307">
    <property type="protein sequence ID" value="PNS91905.1"/>
    <property type="molecule type" value="Genomic_DNA"/>
</dbReference>
<gene>
    <name evidence="1" type="ORF">POPTR_018G002200</name>
</gene>
<organism evidence="1 2">
    <name type="scientific">Populus trichocarpa</name>
    <name type="common">Western balsam poplar</name>
    <name type="synonym">Populus balsamifera subsp. trichocarpa</name>
    <dbReference type="NCBI Taxonomy" id="3694"/>
    <lineage>
        <taxon>Eukaryota</taxon>
        <taxon>Viridiplantae</taxon>
        <taxon>Streptophyta</taxon>
        <taxon>Embryophyta</taxon>
        <taxon>Tracheophyta</taxon>
        <taxon>Spermatophyta</taxon>
        <taxon>Magnoliopsida</taxon>
        <taxon>eudicotyledons</taxon>
        <taxon>Gunneridae</taxon>
        <taxon>Pentapetalae</taxon>
        <taxon>rosids</taxon>
        <taxon>fabids</taxon>
        <taxon>Malpighiales</taxon>
        <taxon>Salicaceae</taxon>
        <taxon>Saliceae</taxon>
        <taxon>Populus</taxon>
    </lineage>
</organism>
<keyword evidence="2" id="KW-1185">Reference proteome</keyword>
<proteinExistence type="predicted"/>
<sequence length="93" mass="10670">MNGSMDLLNEGSFLVSTEESIALLRRVPAPVWTKERFFLQYNFVQQCKNMQLYCKVAIEMSCWGFLGQSGCRFHNIQQTGHCLKILESCCVVI</sequence>
<dbReference type="AlphaFoldDB" id="A0A2K1WTR4"/>
<name>A0A2K1WTR4_POPTR</name>
<reference evidence="1 2" key="1">
    <citation type="journal article" date="2006" name="Science">
        <title>The genome of black cottonwood, Populus trichocarpa (Torr. &amp; Gray).</title>
        <authorList>
            <person name="Tuskan G.A."/>
            <person name="Difazio S."/>
            <person name="Jansson S."/>
            <person name="Bohlmann J."/>
            <person name="Grigoriev I."/>
            <person name="Hellsten U."/>
            <person name="Putnam N."/>
            <person name="Ralph S."/>
            <person name="Rombauts S."/>
            <person name="Salamov A."/>
            <person name="Schein J."/>
            <person name="Sterck L."/>
            <person name="Aerts A."/>
            <person name="Bhalerao R.R."/>
            <person name="Bhalerao R.P."/>
            <person name="Blaudez D."/>
            <person name="Boerjan W."/>
            <person name="Brun A."/>
            <person name="Brunner A."/>
            <person name="Busov V."/>
            <person name="Campbell M."/>
            <person name="Carlson J."/>
            <person name="Chalot M."/>
            <person name="Chapman J."/>
            <person name="Chen G.L."/>
            <person name="Cooper D."/>
            <person name="Coutinho P.M."/>
            <person name="Couturier J."/>
            <person name="Covert S."/>
            <person name="Cronk Q."/>
            <person name="Cunningham R."/>
            <person name="Davis J."/>
            <person name="Degroeve S."/>
            <person name="Dejardin A."/>
            <person name="Depamphilis C."/>
            <person name="Detter J."/>
            <person name="Dirks B."/>
            <person name="Dubchak I."/>
            <person name="Duplessis S."/>
            <person name="Ehlting J."/>
            <person name="Ellis B."/>
            <person name="Gendler K."/>
            <person name="Goodstein D."/>
            <person name="Gribskov M."/>
            <person name="Grimwood J."/>
            <person name="Groover A."/>
            <person name="Gunter L."/>
            <person name="Hamberger B."/>
            <person name="Heinze B."/>
            <person name="Helariutta Y."/>
            <person name="Henrissat B."/>
            <person name="Holligan D."/>
            <person name="Holt R."/>
            <person name="Huang W."/>
            <person name="Islam-Faridi N."/>
            <person name="Jones S."/>
            <person name="Jones-Rhoades M."/>
            <person name="Jorgensen R."/>
            <person name="Joshi C."/>
            <person name="Kangasjarvi J."/>
            <person name="Karlsson J."/>
            <person name="Kelleher C."/>
            <person name="Kirkpatrick R."/>
            <person name="Kirst M."/>
            <person name="Kohler A."/>
            <person name="Kalluri U."/>
            <person name="Larimer F."/>
            <person name="Leebens-Mack J."/>
            <person name="Leple J.C."/>
            <person name="Locascio P."/>
            <person name="Lou Y."/>
            <person name="Lucas S."/>
            <person name="Martin F."/>
            <person name="Montanini B."/>
            <person name="Napoli C."/>
            <person name="Nelson D.R."/>
            <person name="Nelson C."/>
            <person name="Nieminen K."/>
            <person name="Nilsson O."/>
            <person name="Pereda V."/>
            <person name="Peter G."/>
            <person name="Philippe R."/>
            <person name="Pilate G."/>
            <person name="Poliakov A."/>
            <person name="Razumovskaya J."/>
            <person name="Richardson P."/>
            <person name="Rinaldi C."/>
            <person name="Ritland K."/>
            <person name="Rouze P."/>
            <person name="Ryaboy D."/>
            <person name="Schmutz J."/>
            <person name="Schrader J."/>
            <person name="Segerman B."/>
            <person name="Shin H."/>
            <person name="Siddiqui A."/>
            <person name="Sterky F."/>
            <person name="Terry A."/>
            <person name="Tsai C.J."/>
            <person name="Uberbacher E."/>
            <person name="Unneberg P."/>
            <person name="Vahala J."/>
            <person name="Wall K."/>
            <person name="Wessler S."/>
            <person name="Yang G."/>
            <person name="Yin T."/>
            <person name="Douglas C."/>
            <person name="Marra M."/>
            <person name="Sandberg G."/>
            <person name="Van de Peer Y."/>
            <person name="Rokhsar D."/>
        </authorList>
    </citation>
    <scope>NUCLEOTIDE SEQUENCE [LARGE SCALE GENOMIC DNA]</scope>
    <source>
        <strain evidence="2">cv. Nisqually</strain>
    </source>
</reference>
<protein>
    <submittedName>
        <fullName evidence="1">Uncharacterized protein</fullName>
    </submittedName>
</protein>
<dbReference type="Proteomes" id="UP000006729">
    <property type="component" value="Chromosome 18"/>
</dbReference>